<dbReference type="Pfam" id="PF10250">
    <property type="entry name" value="O-FucT"/>
    <property type="match status" value="1"/>
</dbReference>
<evidence type="ECO:0000256" key="9">
    <source>
        <dbReference type="ARBA" id="ARBA00023136"/>
    </source>
</evidence>
<evidence type="ECO:0000256" key="11">
    <source>
        <dbReference type="ARBA" id="ARBA00023253"/>
    </source>
</evidence>
<evidence type="ECO:0000256" key="7">
    <source>
        <dbReference type="ARBA" id="ARBA00022968"/>
    </source>
</evidence>
<dbReference type="AlphaFoldDB" id="A0ABC8RBY4"/>
<dbReference type="InterPro" id="IPR019378">
    <property type="entry name" value="GDP-Fuc_O-FucTrfase"/>
</dbReference>
<keyword evidence="9 14" id="KW-0472">Membrane</keyword>
<proteinExistence type="inferred from homology"/>
<evidence type="ECO:0000256" key="10">
    <source>
        <dbReference type="ARBA" id="ARBA00023180"/>
    </source>
</evidence>
<dbReference type="GO" id="GO:0016020">
    <property type="term" value="C:membrane"/>
    <property type="evidence" value="ECO:0007669"/>
    <property type="project" value="UniProtKB-SubCell"/>
</dbReference>
<evidence type="ECO:0000313" key="16">
    <source>
        <dbReference type="Proteomes" id="UP001642360"/>
    </source>
</evidence>
<evidence type="ECO:0000256" key="5">
    <source>
        <dbReference type="ARBA" id="ARBA00022679"/>
    </source>
</evidence>
<keyword evidence="6 14" id="KW-0812">Transmembrane</keyword>
<keyword evidence="7" id="KW-0735">Signal-anchor</keyword>
<gene>
    <name evidence="15" type="ORF">ILEXP_LOCUS10156</name>
</gene>
<evidence type="ECO:0000256" key="8">
    <source>
        <dbReference type="ARBA" id="ARBA00022989"/>
    </source>
</evidence>
<evidence type="ECO:0000256" key="14">
    <source>
        <dbReference type="SAM" id="Phobius"/>
    </source>
</evidence>
<organism evidence="15 16">
    <name type="scientific">Ilex paraguariensis</name>
    <name type="common">yerba mate</name>
    <dbReference type="NCBI Taxonomy" id="185542"/>
    <lineage>
        <taxon>Eukaryota</taxon>
        <taxon>Viridiplantae</taxon>
        <taxon>Streptophyta</taxon>
        <taxon>Embryophyta</taxon>
        <taxon>Tracheophyta</taxon>
        <taxon>Spermatophyta</taxon>
        <taxon>Magnoliopsida</taxon>
        <taxon>eudicotyledons</taxon>
        <taxon>Gunneridae</taxon>
        <taxon>Pentapetalae</taxon>
        <taxon>asterids</taxon>
        <taxon>campanulids</taxon>
        <taxon>Aquifoliales</taxon>
        <taxon>Aquifoliaceae</taxon>
        <taxon>Ilex</taxon>
    </lineage>
</organism>
<keyword evidence="10" id="KW-0325">Glycoprotein</keyword>
<comment type="caution">
    <text evidence="15">The sequence shown here is derived from an EMBL/GenBank/DDBJ whole genome shotgun (WGS) entry which is preliminary data.</text>
</comment>
<keyword evidence="11" id="KW-0294">Fucose metabolism</keyword>
<keyword evidence="8 14" id="KW-1133">Transmembrane helix</keyword>
<dbReference type="CDD" id="cd11299">
    <property type="entry name" value="O-FucT_plant"/>
    <property type="match status" value="1"/>
</dbReference>
<dbReference type="GO" id="GO:0016757">
    <property type="term" value="F:glycosyltransferase activity"/>
    <property type="evidence" value="ECO:0007669"/>
    <property type="project" value="UniProtKB-KW"/>
</dbReference>
<comment type="subcellular location">
    <subcellularLocation>
        <location evidence="1">Membrane</location>
        <topology evidence="1">Single-pass type II membrane protein</topology>
    </subcellularLocation>
</comment>
<comment type="similarity">
    <text evidence="3">Belongs to the glycosyltransferase GT106 family.</text>
</comment>
<keyword evidence="12" id="KW-0119">Carbohydrate metabolism</keyword>
<dbReference type="PIRSF" id="PIRSF009360">
    <property type="entry name" value="UCP009360"/>
    <property type="match status" value="1"/>
</dbReference>
<evidence type="ECO:0000256" key="2">
    <source>
        <dbReference type="ARBA" id="ARBA00004881"/>
    </source>
</evidence>
<dbReference type="PANTHER" id="PTHR31741:SF45">
    <property type="entry name" value="O-FUCOSYLTRANSFERASE FAMILY PROTEIN"/>
    <property type="match status" value="1"/>
</dbReference>
<keyword evidence="4" id="KW-0328">Glycosyltransferase</keyword>
<dbReference type="Proteomes" id="UP001642360">
    <property type="component" value="Unassembled WGS sequence"/>
</dbReference>
<evidence type="ECO:0000256" key="1">
    <source>
        <dbReference type="ARBA" id="ARBA00004606"/>
    </source>
</evidence>
<comment type="pathway">
    <text evidence="2">Glycan metabolism.</text>
</comment>
<evidence type="ECO:0000313" key="15">
    <source>
        <dbReference type="EMBL" id="CAK9142475.1"/>
    </source>
</evidence>
<feature type="transmembrane region" description="Helical" evidence="14">
    <location>
        <begin position="45"/>
        <end position="63"/>
    </location>
</feature>
<dbReference type="PANTHER" id="PTHR31741">
    <property type="entry name" value="OS02G0726500 PROTEIN-RELATED"/>
    <property type="match status" value="1"/>
</dbReference>
<evidence type="ECO:0000256" key="12">
    <source>
        <dbReference type="ARBA" id="ARBA00023277"/>
    </source>
</evidence>
<reference evidence="15 16" key="1">
    <citation type="submission" date="2024-02" db="EMBL/GenBank/DDBJ databases">
        <authorList>
            <person name="Vignale AGUSTIN F."/>
            <person name="Sosa J E."/>
            <person name="Modenutti C."/>
        </authorList>
    </citation>
    <scope>NUCLEOTIDE SEQUENCE [LARGE SCALE GENOMIC DNA]</scope>
</reference>
<dbReference type="FunFam" id="3.40.50.11350:FF:000011">
    <property type="entry name" value="O-fucosyltransferase 28"/>
    <property type="match status" value="1"/>
</dbReference>
<protein>
    <recommendedName>
        <fullName evidence="13">O-fucosyltransferase family protein</fullName>
    </recommendedName>
</protein>
<evidence type="ECO:0000256" key="6">
    <source>
        <dbReference type="ARBA" id="ARBA00022692"/>
    </source>
</evidence>
<dbReference type="InterPro" id="IPR024709">
    <property type="entry name" value="FucosylTrfase_pln"/>
</dbReference>
<evidence type="ECO:0000256" key="13">
    <source>
        <dbReference type="ARBA" id="ARBA00030350"/>
    </source>
</evidence>
<sequence>MSGYKDSKFDEKEFDKMGLKYLEKIKFEKLKCSRAARRMAQITKWAIRVVTVLLILACAWQLAEIRGALKPRVAHGQRLLSSSFAPERVYKSNGYLMVSSNGGLNQMRAGICDMVAIARYINVTLIVPELDRTSFWNDQSQFNDIFDVDYFIKSLRDEVRIIKELPPHLKKVEEMGTYFSMPPVSWSNMSYYLHTVLPRIEEYELLHLTKSDARIANNGIPLEVQKLRCRVNYNALRFANPIEKLGRKIVEILGQNGPFLVLHLRYEMDMVAFSGCNEGCTDKEVEELTKMRYDYPWWKEKVIDSTKKRKAGLCPMTPEETALTLKALDIDPNIQVYIAAGDIYNAEKRLASLRAAFPNLVKKETLLPDSDLLPFKDHSSQMAALDYVVSIESDIFFATYPGNMAQVVEGHRRFLGFKKTIIPDRKLIVALVDKYNQRKINFNEFSKLMKKGHEARMGNPVRRLVIPGKPKEEDYFWSNPQECLPPIEEEPPPTISL</sequence>
<accession>A0ABC8RBY4</accession>
<dbReference type="EMBL" id="CAUOFW020001225">
    <property type="protein sequence ID" value="CAK9142475.1"/>
    <property type="molecule type" value="Genomic_DNA"/>
</dbReference>
<evidence type="ECO:0000256" key="4">
    <source>
        <dbReference type="ARBA" id="ARBA00022676"/>
    </source>
</evidence>
<evidence type="ECO:0000256" key="3">
    <source>
        <dbReference type="ARBA" id="ARBA00007737"/>
    </source>
</evidence>
<name>A0ABC8RBY4_9AQUA</name>
<keyword evidence="5" id="KW-0808">Transferase</keyword>
<dbReference type="GO" id="GO:0006004">
    <property type="term" value="P:fucose metabolic process"/>
    <property type="evidence" value="ECO:0007669"/>
    <property type="project" value="UniProtKB-KW"/>
</dbReference>
<keyword evidence="16" id="KW-1185">Reference proteome</keyword>